<feature type="non-terminal residue" evidence="3">
    <location>
        <position position="1"/>
    </location>
</feature>
<keyword evidence="1" id="KW-0812">Transmembrane</keyword>
<dbReference type="GO" id="GO:0008757">
    <property type="term" value="F:S-adenosylmethionine-dependent methyltransferase activity"/>
    <property type="evidence" value="ECO:0007669"/>
    <property type="project" value="InterPro"/>
</dbReference>
<accession>A0A8J2NXN7</accession>
<dbReference type="EMBL" id="CAJVCH010052041">
    <property type="protein sequence ID" value="CAG7718260.1"/>
    <property type="molecule type" value="Genomic_DNA"/>
</dbReference>
<dbReference type="InterPro" id="IPR013216">
    <property type="entry name" value="Methyltransf_11"/>
</dbReference>
<comment type="caution">
    <text evidence="3">The sequence shown here is derived from an EMBL/GenBank/DDBJ whole genome shotgun (WGS) entry which is preliminary data.</text>
</comment>
<dbReference type="OrthoDB" id="66144at2759"/>
<evidence type="ECO:0000256" key="1">
    <source>
        <dbReference type="SAM" id="Phobius"/>
    </source>
</evidence>
<proteinExistence type="predicted"/>
<feature type="domain" description="Methyltransferase type 11" evidence="2">
    <location>
        <begin position="41"/>
        <end position="121"/>
    </location>
</feature>
<feature type="transmembrane region" description="Helical" evidence="1">
    <location>
        <begin position="24"/>
        <end position="44"/>
    </location>
</feature>
<protein>
    <recommendedName>
        <fullName evidence="2">Methyltransferase type 11 domain-containing protein</fullName>
    </recommendedName>
</protein>
<feature type="non-terminal residue" evidence="3">
    <location>
        <position position="167"/>
    </location>
</feature>
<evidence type="ECO:0000313" key="4">
    <source>
        <dbReference type="Proteomes" id="UP000708208"/>
    </source>
</evidence>
<keyword evidence="4" id="KW-1185">Reference proteome</keyword>
<gene>
    <name evidence="3" type="ORF">AFUS01_LOCUS7664</name>
</gene>
<evidence type="ECO:0000313" key="3">
    <source>
        <dbReference type="EMBL" id="CAG7718260.1"/>
    </source>
</evidence>
<keyword evidence="1" id="KW-1133">Transmembrane helix</keyword>
<evidence type="ECO:0000259" key="2">
    <source>
        <dbReference type="Pfam" id="PF08241"/>
    </source>
</evidence>
<dbReference type="Proteomes" id="UP000708208">
    <property type="component" value="Unassembled WGS sequence"/>
</dbReference>
<reference evidence="3" key="1">
    <citation type="submission" date="2021-06" db="EMBL/GenBank/DDBJ databases">
        <authorList>
            <person name="Hodson N. C."/>
            <person name="Mongue J. A."/>
            <person name="Jaron S. K."/>
        </authorList>
    </citation>
    <scope>NUCLEOTIDE SEQUENCE</scope>
</reference>
<dbReference type="Pfam" id="PF08241">
    <property type="entry name" value="Methyltransf_11"/>
    <property type="match status" value="1"/>
</dbReference>
<organism evidence="3 4">
    <name type="scientific">Allacma fusca</name>
    <dbReference type="NCBI Taxonomy" id="39272"/>
    <lineage>
        <taxon>Eukaryota</taxon>
        <taxon>Metazoa</taxon>
        <taxon>Ecdysozoa</taxon>
        <taxon>Arthropoda</taxon>
        <taxon>Hexapoda</taxon>
        <taxon>Collembola</taxon>
        <taxon>Symphypleona</taxon>
        <taxon>Sminthuridae</taxon>
        <taxon>Allacma</taxon>
    </lineage>
</organism>
<sequence length="167" mass="19448">KPELTVCQVGFICLDILFMCYGAMQMTFVAIVTLIPAYGIMVALDLTRQNLKTAPEMHKVYMQLQILNKLYPQINYLAMDIMRDKCNEQFDEIFSFFAIHWIPNWSKLFKTLHKLIVPGGEIGYFLPAGSDMYTVWKQMSKDPVWGKYYEKEIDKGFPETYYSPDPA</sequence>
<name>A0A8J2NXN7_9HEXA</name>
<keyword evidence="1" id="KW-0472">Membrane</keyword>
<dbReference type="AlphaFoldDB" id="A0A8J2NXN7"/>